<dbReference type="RefSeq" id="WP_025330527.1">
    <property type="nucleotide sequence ID" value="NZ_CP132375.1"/>
</dbReference>
<gene>
    <name evidence="2" type="ORF">RAM05_06160</name>
</gene>
<sequence length="244" mass="28023">MWVKFKKCFFIFAVVEIVSSCSHIIENSLDTKPSTHASDTIPDNKRTINNKDIQPPISQETISDISVSDLLKNLPDYTSDSYTADQGVFKKVNIYDSYAAINPNAFKKVNVDKYGKRLKAKYQLKLNTDNIASLKHNTTYLDNLNISTILKERLYKAYPDSKYKPELDAAVKNIAASLSDRNNFFINNSDQFEYQFLPMVSDFYFDSNGKFISTSYRIKIQIEIKNINKPIKIIVPIVFRAKKI</sequence>
<evidence type="ECO:0000313" key="3">
    <source>
        <dbReference type="Proteomes" id="UP001229773"/>
    </source>
</evidence>
<accession>A0ABD7Z0T2</accession>
<evidence type="ECO:0000256" key="1">
    <source>
        <dbReference type="SAM" id="MobiDB-lite"/>
    </source>
</evidence>
<feature type="region of interest" description="Disordered" evidence="1">
    <location>
        <begin position="32"/>
        <end position="52"/>
    </location>
</feature>
<proteinExistence type="predicted"/>
<protein>
    <recommendedName>
        <fullName evidence="4">Lipoprotein</fullName>
    </recommendedName>
</protein>
<evidence type="ECO:0000313" key="2">
    <source>
        <dbReference type="EMBL" id="WLS97460.1"/>
    </source>
</evidence>
<reference evidence="2 3" key="1">
    <citation type="submission" date="2023-08" db="EMBL/GenBank/DDBJ databases">
        <title>Complete genome sequences of 12 bacterial strains from the honey bee gut, resolved with long-read nanopore sequencing.</title>
        <authorList>
            <person name="Kwong W.K."/>
            <person name="Acheampong S."/>
            <person name="Polat M.F."/>
        </authorList>
    </citation>
    <scope>NUCLEOTIDE SEQUENCE [LARGE SCALE GENOMIC DNA]</scope>
    <source>
        <strain evidence="3">wkB9</strain>
    </source>
</reference>
<dbReference type="AlphaFoldDB" id="A0ABD7Z0T2"/>
<evidence type="ECO:0008006" key="4">
    <source>
        <dbReference type="Google" id="ProtNLM"/>
    </source>
</evidence>
<dbReference type="EMBL" id="CP132375">
    <property type="protein sequence ID" value="WLS97460.1"/>
    <property type="molecule type" value="Genomic_DNA"/>
</dbReference>
<dbReference type="Proteomes" id="UP001229773">
    <property type="component" value="Chromosome"/>
</dbReference>
<organism evidence="2 3">
    <name type="scientific">Snodgrassella alvi</name>
    <dbReference type="NCBI Taxonomy" id="1196083"/>
    <lineage>
        <taxon>Bacteria</taxon>
        <taxon>Pseudomonadati</taxon>
        <taxon>Pseudomonadota</taxon>
        <taxon>Betaproteobacteria</taxon>
        <taxon>Neisseriales</taxon>
        <taxon>Neisseriaceae</taxon>
        <taxon>Snodgrassella</taxon>
    </lineage>
</organism>
<dbReference type="GeneID" id="32538137"/>
<name>A0ABD7Z0T2_9NEIS</name>